<dbReference type="Proteomes" id="UP000828390">
    <property type="component" value="Unassembled WGS sequence"/>
</dbReference>
<evidence type="ECO:0000256" key="3">
    <source>
        <dbReference type="ARBA" id="ARBA00022737"/>
    </source>
</evidence>
<evidence type="ECO:0000256" key="2">
    <source>
        <dbReference type="ARBA" id="ARBA00022729"/>
    </source>
</evidence>
<feature type="transmembrane region" description="Helical" evidence="4">
    <location>
        <begin position="12"/>
        <end position="30"/>
    </location>
</feature>
<gene>
    <name evidence="6" type="ORF">DPMN_126204</name>
</gene>
<dbReference type="EMBL" id="JAIWYP010000005">
    <property type="protein sequence ID" value="KAH3824369.1"/>
    <property type="molecule type" value="Genomic_DNA"/>
</dbReference>
<dbReference type="InterPro" id="IPR050541">
    <property type="entry name" value="LRR_TM_domain-containing"/>
</dbReference>
<organism evidence="6 7">
    <name type="scientific">Dreissena polymorpha</name>
    <name type="common">Zebra mussel</name>
    <name type="synonym">Mytilus polymorpha</name>
    <dbReference type="NCBI Taxonomy" id="45954"/>
    <lineage>
        <taxon>Eukaryota</taxon>
        <taxon>Metazoa</taxon>
        <taxon>Spiralia</taxon>
        <taxon>Lophotrochozoa</taxon>
        <taxon>Mollusca</taxon>
        <taxon>Bivalvia</taxon>
        <taxon>Autobranchia</taxon>
        <taxon>Heteroconchia</taxon>
        <taxon>Euheterodonta</taxon>
        <taxon>Imparidentia</taxon>
        <taxon>Neoheterodontei</taxon>
        <taxon>Myida</taxon>
        <taxon>Dreissenoidea</taxon>
        <taxon>Dreissenidae</taxon>
        <taxon>Dreissena</taxon>
    </lineage>
</organism>
<dbReference type="PANTHER" id="PTHR24369:SF211">
    <property type="entry name" value="LEUCINE-RICH REPEAT-CONTAINING PROTEIN 15-LIKE"/>
    <property type="match status" value="1"/>
</dbReference>
<dbReference type="SUPFAM" id="SSF52058">
    <property type="entry name" value="L domain-like"/>
    <property type="match status" value="1"/>
</dbReference>
<dbReference type="Gene3D" id="3.80.10.10">
    <property type="entry name" value="Ribonuclease Inhibitor"/>
    <property type="match status" value="1"/>
</dbReference>
<keyword evidence="1" id="KW-0433">Leucine-rich repeat</keyword>
<reference evidence="6" key="2">
    <citation type="submission" date="2020-11" db="EMBL/GenBank/DDBJ databases">
        <authorList>
            <person name="McCartney M.A."/>
            <person name="Auch B."/>
            <person name="Kono T."/>
            <person name="Mallez S."/>
            <person name="Becker A."/>
            <person name="Gohl D.M."/>
            <person name="Silverstein K.A.T."/>
            <person name="Koren S."/>
            <person name="Bechman K.B."/>
            <person name="Herman A."/>
            <person name="Abrahante J.E."/>
            <person name="Garbe J."/>
        </authorList>
    </citation>
    <scope>NUCLEOTIDE SEQUENCE</scope>
    <source>
        <strain evidence="6">Duluth1</strain>
        <tissue evidence="6">Whole animal</tissue>
    </source>
</reference>
<keyword evidence="4" id="KW-0472">Membrane</keyword>
<accession>A0A9D4GZQ0</accession>
<dbReference type="AlphaFoldDB" id="A0A9D4GZQ0"/>
<keyword evidence="4" id="KW-1133">Transmembrane helix</keyword>
<dbReference type="InterPro" id="IPR000483">
    <property type="entry name" value="Cys-rich_flank_reg_C"/>
</dbReference>
<dbReference type="PANTHER" id="PTHR24369">
    <property type="entry name" value="ANTIGEN BSP, PUTATIVE-RELATED"/>
    <property type="match status" value="1"/>
</dbReference>
<comment type="caution">
    <text evidence="6">The sequence shown here is derived from an EMBL/GenBank/DDBJ whole genome shotgun (WGS) entry which is preliminary data.</text>
</comment>
<dbReference type="InterPro" id="IPR032675">
    <property type="entry name" value="LRR_dom_sf"/>
</dbReference>
<evidence type="ECO:0000313" key="6">
    <source>
        <dbReference type="EMBL" id="KAH3824369.1"/>
    </source>
</evidence>
<proteinExistence type="predicted"/>
<evidence type="ECO:0000313" key="7">
    <source>
        <dbReference type="Proteomes" id="UP000828390"/>
    </source>
</evidence>
<keyword evidence="2" id="KW-0732">Signal</keyword>
<keyword evidence="7" id="KW-1185">Reference proteome</keyword>
<dbReference type="SMART" id="SM00082">
    <property type="entry name" value="LRRCT"/>
    <property type="match status" value="1"/>
</dbReference>
<dbReference type="OrthoDB" id="6066926at2759"/>
<keyword evidence="3" id="KW-0677">Repeat</keyword>
<evidence type="ECO:0000256" key="4">
    <source>
        <dbReference type="SAM" id="Phobius"/>
    </source>
</evidence>
<feature type="domain" description="LRRCT" evidence="5">
    <location>
        <begin position="331"/>
        <end position="391"/>
    </location>
</feature>
<keyword evidence="4" id="KW-0812">Transmembrane</keyword>
<name>A0A9D4GZQ0_DREPO</name>
<reference evidence="6" key="1">
    <citation type="journal article" date="2019" name="bioRxiv">
        <title>The Genome of the Zebra Mussel, Dreissena polymorpha: A Resource for Invasive Species Research.</title>
        <authorList>
            <person name="McCartney M.A."/>
            <person name="Auch B."/>
            <person name="Kono T."/>
            <person name="Mallez S."/>
            <person name="Zhang Y."/>
            <person name="Obille A."/>
            <person name="Becker A."/>
            <person name="Abrahante J.E."/>
            <person name="Garbe J."/>
            <person name="Badalamenti J.P."/>
            <person name="Herman A."/>
            <person name="Mangelson H."/>
            <person name="Liachko I."/>
            <person name="Sullivan S."/>
            <person name="Sone E.D."/>
            <person name="Koren S."/>
            <person name="Silverstein K.A.T."/>
            <person name="Beckman K.B."/>
            <person name="Gohl D.M."/>
        </authorList>
    </citation>
    <scope>NUCLEOTIDE SEQUENCE</scope>
    <source>
        <strain evidence="6">Duluth1</strain>
        <tissue evidence="6">Whole animal</tissue>
    </source>
</reference>
<evidence type="ECO:0000259" key="5">
    <source>
        <dbReference type="SMART" id="SM00082"/>
    </source>
</evidence>
<protein>
    <recommendedName>
        <fullName evidence="5">LRRCT domain-containing protein</fullName>
    </recommendedName>
</protein>
<evidence type="ECO:0000256" key="1">
    <source>
        <dbReference type="ARBA" id="ARBA00022614"/>
    </source>
</evidence>
<dbReference type="GO" id="GO:0005886">
    <property type="term" value="C:plasma membrane"/>
    <property type="evidence" value="ECO:0007669"/>
    <property type="project" value="TreeGrafter"/>
</dbReference>
<sequence>MKSKRLHKSEGYVFVIFMCCVLQTILTAPLPDLHGLSNCDLYITADNTTQELKCSIQTGQVLDYRRVRGWTALQSTGTFSVHITCNGGSLHMPWPFKAKHVVALQVNGCKLFGFLSEMTQQQSVEDELRTLMLYKTTIVIPFADMYALRNNLDRIPRDTDCGQVTLEKLVLRDVHYDLQMTPEDRDRMSPIVHNTSIGHDAALLPTKSPCVFPNLKYVDESGSRKTGQYHLKLLPDYSVFPKLEVYNMSRNELSHIPDFFRYLHSDKYPSLRQLDFSNNILHSFEFEIPKNVKTCTLEKVDLHNNRIAFIPKETTDTLQNIGTILVDLRENPLRCTCELKDLRVYLEAQYRKSANMTRQLISEVTCSLRSAFHGTMDQVSLLNSGFDKKCG</sequence>